<dbReference type="OrthoDB" id="9791162at2"/>
<gene>
    <name evidence="2" type="ORF">BEH_26195</name>
</gene>
<keyword evidence="3" id="KW-1185">Reference proteome</keyword>
<reference evidence="2 3" key="1">
    <citation type="journal article" date="2015" name="PLoS ONE">
        <title>Genome Sequence of Bacillus endophyticus and Analysis of Its Companion Mechanism in the Ketogulonigenium vulgare-Bacillus Strain Consortium.</title>
        <authorList>
            <person name="Jia N."/>
            <person name="Du J."/>
            <person name="Ding M.Z."/>
            <person name="Gao F."/>
            <person name="Yuan Y.J."/>
        </authorList>
    </citation>
    <scope>NUCLEOTIDE SEQUENCE [LARGE SCALE GENOMIC DNA]</scope>
    <source>
        <strain evidence="2 3">Hbe603</strain>
        <plasmid evidence="3">pbeh5</plasmid>
    </source>
</reference>
<dbReference type="Gene3D" id="3.40.50.300">
    <property type="entry name" value="P-loop containing nucleotide triphosphate hydrolases"/>
    <property type="match status" value="1"/>
</dbReference>
<dbReference type="PANTHER" id="PTHR13696">
    <property type="entry name" value="P-LOOP CONTAINING NUCLEOSIDE TRIPHOSPHATE HYDROLASE"/>
    <property type="match status" value="1"/>
</dbReference>
<geneLocation type="plasmid" evidence="3">
    <name>pbeh5</name>
</geneLocation>
<name>A0A2S1M0H0_9BACI</name>
<dbReference type="InterPro" id="IPR027417">
    <property type="entry name" value="P-loop_NTPase"/>
</dbReference>
<evidence type="ECO:0000259" key="1">
    <source>
        <dbReference type="Pfam" id="PF13614"/>
    </source>
</evidence>
<dbReference type="InterPro" id="IPR025669">
    <property type="entry name" value="AAA_dom"/>
</dbReference>
<dbReference type="CDD" id="cd02042">
    <property type="entry name" value="ParAB_family"/>
    <property type="match status" value="1"/>
</dbReference>
<dbReference type="EMBL" id="CP015327">
    <property type="protein sequence ID" value="AWG44848.1"/>
    <property type="molecule type" value="Genomic_DNA"/>
</dbReference>
<dbReference type="RefSeq" id="WP_046218499.1">
    <property type="nucleotide sequence ID" value="NZ_CP015327.1"/>
</dbReference>
<protein>
    <submittedName>
        <fullName evidence="2">Chromosome partitioning protein ParA</fullName>
    </submittedName>
</protein>
<accession>A0A2S1M0H0</accession>
<feature type="domain" description="AAA" evidence="1">
    <location>
        <begin position="1"/>
        <end position="180"/>
    </location>
</feature>
<dbReference type="InterPro" id="IPR050678">
    <property type="entry name" value="DNA_Partitioning_ATPase"/>
</dbReference>
<organism evidence="2 3">
    <name type="scientific">Priestia filamentosa</name>
    <dbReference type="NCBI Taxonomy" id="1402861"/>
    <lineage>
        <taxon>Bacteria</taxon>
        <taxon>Bacillati</taxon>
        <taxon>Bacillota</taxon>
        <taxon>Bacilli</taxon>
        <taxon>Bacillales</taxon>
        <taxon>Bacillaceae</taxon>
        <taxon>Priestia</taxon>
    </lineage>
</organism>
<proteinExistence type="predicted"/>
<evidence type="ECO:0000313" key="2">
    <source>
        <dbReference type="EMBL" id="AWG44848.1"/>
    </source>
</evidence>
<dbReference type="KEGG" id="beo:BEH_26195"/>
<keyword evidence="2" id="KW-0614">Plasmid</keyword>
<sequence>MSVICINNNKGGVLKTTTTTNLAGVLASKGEKILIVDADNQSNVSLSFGLVPDDFRTSLYDVLTGGVPAEDCIASIHTNIDLLPSNRELISFEFDVIGDIQSYPEPFYLMKDNLEHLRKKYDYILIDTPPSLGLMNGNVFTFSDYVLIPYAPELFSMRSLIEVVNTINDFKELHNPDLEILGVLRTIVNSITNLHNDVIQETNKYADQHQINVFETVIPDTVQFSNAVAYHRLPATLIPKKKNFDKAELYFQLWEEIQNKLKGVAVK</sequence>
<dbReference type="AlphaFoldDB" id="A0A2S1M0H0"/>
<dbReference type="Proteomes" id="UP000036202">
    <property type="component" value="Plasmid pbeh5"/>
</dbReference>
<evidence type="ECO:0000313" key="3">
    <source>
        <dbReference type="Proteomes" id="UP000036202"/>
    </source>
</evidence>
<dbReference type="Pfam" id="PF13614">
    <property type="entry name" value="AAA_31"/>
    <property type="match status" value="1"/>
</dbReference>
<dbReference type="PANTHER" id="PTHR13696:SF52">
    <property type="entry name" value="PARA FAMILY PROTEIN CT_582"/>
    <property type="match status" value="1"/>
</dbReference>
<dbReference type="SUPFAM" id="SSF52540">
    <property type="entry name" value="P-loop containing nucleoside triphosphate hydrolases"/>
    <property type="match status" value="1"/>
</dbReference>